<organism evidence="2 3">
    <name type="scientific">Trinickia violacea</name>
    <dbReference type="NCBI Taxonomy" id="2571746"/>
    <lineage>
        <taxon>Bacteria</taxon>
        <taxon>Pseudomonadati</taxon>
        <taxon>Pseudomonadota</taxon>
        <taxon>Betaproteobacteria</taxon>
        <taxon>Burkholderiales</taxon>
        <taxon>Burkholderiaceae</taxon>
        <taxon>Trinickia</taxon>
    </lineage>
</organism>
<keyword evidence="2" id="KW-0378">Hydrolase</keyword>
<dbReference type="RefSeq" id="WP_137333183.1">
    <property type="nucleotide sequence ID" value="NZ_CP040077.1"/>
</dbReference>
<dbReference type="PRINTS" id="PR00111">
    <property type="entry name" value="ABHYDROLASE"/>
</dbReference>
<keyword evidence="3" id="KW-1185">Reference proteome</keyword>
<evidence type="ECO:0000313" key="2">
    <source>
        <dbReference type="EMBL" id="QCP50365.1"/>
    </source>
</evidence>
<dbReference type="InterPro" id="IPR000073">
    <property type="entry name" value="AB_hydrolase_1"/>
</dbReference>
<dbReference type="InterPro" id="IPR029058">
    <property type="entry name" value="AB_hydrolase_fold"/>
</dbReference>
<dbReference type="GO" id="GO:0016787">
    <property type="term" value="F:hydrolase activity"/>
    <property type="evidence" value="ECO:0007669"/>
    <property type="project" value="UniProtKB-KW"/>
</dbReference>
<dbReference type="EMBL" id="CP040077">
    <property type="protein sequence ID" value="QCP50365.1"/>
    <property type="molecule type" value="Genomic_DNA"/>
</dbReference>
<dbReference type="PANTHER" id="PTHR43194:SF2">
    <property type="entry name" value="PEROXISOMAL MEMBRANE PROTEIN LPX1"/>
    <property type="match status" value="1"/>
</dbReference>
<accession>A0A4P8IRM3</accession>
<dbReference type="PANTHER" id="PTHR43194">
    <property type="entry name" value="HYDROLASE ALPHA/BETA FOLD FAMILY"/>
    <property type="match status" value="1"/>
</dbReference>
<proteinExistence type="predicted"/>
<dbReference type="KEGG" id="tvl:FAZ95_15020"/>
<evidence type="ECO:0000259" key="1">
    <source>
        <dbReference type="Pfam" id="PF00561"/>
    </source>
</evidence>
<dbReference type="Proteomes" id="UP000298656">
    <property type="component" value="Chromosome 1"/>
</dbReference>
<dbReference type="PRINTS" id="PR00412">
    <property type="entry name" value="EPOXHYDRLASE"/>
</dbReference>
<dbReference type="OrthoDB" id="5380819at2"/>
<name>A0A4P8IRM3_9BURK</name>
<dbReference type="SUPFAM" id="SSF53474">
    <property type="entry name" value="alpha/beta-Hydrolases"/>
    <property type="match status" value="1"/>
</dbReference>
<gene>
    <name evidence="2" type="ORF">FAZ95_15020</name>
</gene>
<dbReference type="Pfam" id="PF00561">
    <property type="entry name" value="Abhydrolase_1"/>
    <property type="match status" value="1"/>
</dbReference>
<dbReference type="InterPro" id="IPR050228">
    <property type="entry name" value="Carboxylesterase_BioH"/>
</dbReference>
<reference evidence="2 3" key="1">
    <citation type="submission" date="2019-05" db="EMBL/GenBank/DDBJ databases">
        <title>Burkholderia sp. DHOD12, isolated from subtropical forest soil.</title>
        <authorList>
            <person name="Gao Z.-H."/>
            <person name="Qiu L.-H."/>
        </authorList>
    </citation>
    <scope>NUCLEOTIDE SEQUENCE [LARGE SCALE GENOMIC DNA]</scope>
    <source>
        <strain evidence="2 3">DHOD12</strain>
    </source>
</reference>
<dbReference type="Gene3D" id="3.40.50.1820">
    <property type="entry name" value="alpha/beta hydrolase"/>
    <property type="match status" value="1"/>
</dbReference>
<evidence type="ECO:0000313" key="3">
    <source>
        <dbReference type="Proteomes" id="UP000298656"/>
    </source>
</evidence>
<protein>
    <submittedName>
        <fullName evidence="2">Alpha/beta hydrolase</fullName>
    </submittedName>
</protein>
<dbReference type="InterPro" id="IPR000639">
    <property type="entry name" value="Epox_hydrolase-like"/>
</dbReference>
<sequence>MRRFNVASGLSVAADVGGDPAGSAVVLLHGGGQTRHSWKSAFDALVAAGHHVVALDARGHGESDWDPAGDYSIDALVSDLRSVLMHTPPLPILVGASMGGMTALAAVGETAQPIARALVLVDVTPMIDVEGSAHITAFMRANSDGFASVEDAAVAVAGYLPHRPRPRDVSGLERNLRQRDGRFFWHWDPRLVSDSRFDRLAVQSRLEAATRRLRVPTLLIRGAQSNIVGDEQVAHFRTLAPEAEYVNVDGAGHMVAGDRNDAFNHGILDFIARVDQGGVSPPHDRAHANSST</sequence>
<feature type="domain" description="AB hydrolase-1" evidence="1">
    <location>
        <begin position="24"/>
        <end position="255"/>
    </location>
</feature>
<dbReference type="AlphaFoldDB" id="A0A4P8IRM3"/>